<accession>A0A383E0Z8</accession>
<organism evidence="1">
    <name type="scientific">marine metagenome</name>
    <dbReference type="NCBI Taxonomy" id="408172"/>
    <lineage>
        <taxon>unclassified sequences</taxon>
        <taxon>metagenomes</taxon>
        <taxon>ecological metagenomes</taxon>
    </lineage>
</organism>
<gene>
    <name evidence="1" type="ORF">METZ01_LOCUS502997</name>
</gene>
<dbReference type="EMBL" id="UINC01221702">
    <property type="protein sequence ID" value="SVE50143.1"/>
    <property type="molecule type" value="Genomic_DNA"/>
</dbReference>
<sequence>SVTGGKMFKGLGDSDSVKCVIDGNAGAGAWWNCVGAVGRHGSPPGIPGPNGLTAYRSYLYIWKPGD</sequence>
<name>A0A383E0Z8_9ZZZZ</name>
<evidence type="ECO:0000313" key="1">
    <source>
        <dbReference type="EMBL" id="SVE50143.1"/>
    </source>
</evidence>
<proteinExistence type="predicted"/>
<protein>
    <submittedName>
        <fullName evidence="1">Uncharacterized protein</fullName>
    </submittedName>
</protein>
<feature type="non-terminal residue" evidence="1">
    <location>
        <position position="1"/>
    </location>
</feature>
<reference evidence="1" key="1">
    <citation type="submission" date="2018-05" db="EMBL/GenBank/DDBJ databases">
        <authorList>
            <person name="Lanie J.A."/>
            <person name="Ng W.-L."/>
            <person name="Kazmierczak K.M."/>
            <person name="Andrzejewski T.M."/>
            <person name="Davidsen T.M."/>
            <person name="Wayne K.J."/>
            <person name="Tettelin H."/>
            <person name="Glass J.I."/>
            <person name="Rusch D."/>
            <person name="Podicherti R."/>
            <person name="Tsui H.-C.T."/>
            <person name="Winkler M.E."/>
        </authorList>
    </citation>
    <scope>NUCLEOTIDE SEQUENCE</scope>
</reference>
<dbReference type="AlphaFoldDB" id="A0A383E0Z8"/>